<organism evidence="1">
    <name type="scientific">Rhizophora mucronata</name>
    <name type="common">Asiatic mangrove</name>
    <dbReference type="NCBI Taxonomy" id="61149"/>
    <lineage>
        <taxon>Eukaryota</taxon>
        <taxon>Viridiplantae</taxon>
        <taxon>Streptophyta</taxon>
        <taxon>Embryophyta</taxon>
        <taxon>Tracheophyta</taxon>
        <taxon>Spermatophyta</taxon>
        <taxon>Magnoliopsida</taxon>
        <taxon>eudicotyledons</taxon>
        <taxon>Gunneridae</taxon>
        <taxon>Pentapetalae</taxon>
        <taxon>rosids</taxon>
        <taxon>fabids</taxon>
        <taxon>Malpighiales</taxon>
        <taxon>Rhizophoraceae</taxon>
        <taxon>Rhizophora</taxon>
    </lineage>
</organism>
<dbReference type="EMBL" id="GGEC01011690">
    <property type="protein sequence ID" value="MBW92173.1"/>
    <property type="molecule type" value="Transcribed_RNA"/>
</dbReference>
<evidence type="ECO:0000313" key="1">
    <source>
        <dbReference type="EMBL" id="MBW92173.1"/>
    </source>
</evidence>
<accession>A0A2P2JFC3</accession>
<dbReference type="AlphaFoldDB" id="A0A2P2JFC3"/>
<protein>
    <submittedName>
        <fullName evidence="1">Uncharacterized protein MANES_01G032100</fullName>
    </submittedName>
</protein>
<sequence length="25" mass="2636">MFSNVPIFSIVFLNTLPGSLDLPGG</sequence>
<name>A0A2P2JFC3_RHIMU</name>
<proteinExistence type="predicted"/>
<reference evidence="1" key="1">
    <citation type="submission" date="2018-02" db="EMBL/GenBank/DDBJ databases">
        <title>Rhizophora mucronata_Transcriptome.</title>
        <authorList>
            <person name="Meera S.P."/>
            <person name="Sreeshan A."/>
            <person name="Augustine A."/>
        </authorList>
    </citation>
    <scope>NUCLEOTIDE SEQUENCE</scope>
    <source>
        <tissue evidence="1">Leaf</tissue>
    </source>
</reference>